<evidence type="ECO:0000256" key="7">
    <source>
        <dbReference type="ARBA" id="ARBA00022723"/>
    </source>
</evidence>
<keyword evidence="10" id="KW-0718">Serine biosynthesis</keyword>
<evidence type="ECO:0000256" key="12">
    <source>
        <dbReference type="ARBA" id="ARBA00048138"/>
    </source>
</evidence>
<dbReference type="InterPro" id="IPR036412">
    <property type="entry name" value="HAD-like_sf"/>
</dbReference>
<evidence type="ECO:0000256" key="2">
    <source>
        <dbReference type="ARBA" id="ARBA00005135"/>
    </source>
</evidence>
<comment type="pathway">
    <text evidence="2">Amino-acid biosynthesis; L-serine biosynthesis; L-serine from 3-phospho-D-glycerate: step 3/3.</text>
</comment>
<evidence type="ECO:0000256" key="3">
    <source>
        <dbReference type="ARBA" id="ARBA00009184"/>
    </source>
</evidence>
<comment type="similarity">
    <text evidence="3">Belongs to the HAD-like hydrolase superfamily. SerB family.</text>
</comment>
<feature type="active site" description="Nucleophile" evidence="14">
    <location>
        <position position="90"/>
    </location>
</feature>
<dbReference type="AlphaFoldDB" id="A0A1T4VB51"/>
<name>A0A1T4VB51_9GAMM</name>
<dbReference type="NCBIfam" id="TIGR01488">
    <property type="entry name" value="HAD-SF-IB"/>
    <property type="match status" value="1"/>
</dbReference>
<keyword evidence="6" id="KW-0028">Amino-acid biosynthesis</keyword>
<evidence type="ECO:0000256" key="5">
    <source>
        <dbReference type="ARBA" id="ARBA00015196"/>
    </source>
</evidence>
<dbReference type="InterPro" id="IPR050582">
    <property type="entry name" value="HAD-like_SerB"/>
</dbReference>
<dbReference type="GO" id="GO:0005737">
    <property type="term" value="C:cytoplasm"/>
    <property type="evidence" value="ECO:0007669"/>
    <property type="project" value="TreeGrafter"/>
</dbReference>
<evidence type="ECO:0000256" key="4">
    <source>
        <dbReference type="ARBA" id="ARBA00012640"/>
    </source>
</evidence>
<dbReference type="UniPathway" id="UPA00135">
    <property type="reaction ID" value="UER00198"/>
</dbReference>
<dbReference type="SFLD" id="SFLDG01137">
    <property type="entry name" value="C1.6.1:_Phosphoserine_Phosphat"/>
    <property type="match status" value="1"/>
</dbReference>
<dbReference type="SFLD" id="SFLDF00029">
    <property type="entry name" value="phosphoserine_phosphatase"/>
    <property type="match status" value="1"/>
</dbReference>
<evidence type="ECO:0000256" key="14">
    <source>
        <dbReference type="PIRSR" id="PIRSR604469-1"/>
    </source>
</evidence>
<keyword evidence="7" id="KW-0479">Metal-binding</keyword>
<evidence type="ECO:0000256" key="9">
    <source>
        <dbReference type="ARBA" id="ARBA00022842"/>
    </source>
</evidence>
<dbReference type="Pfam" id="PF12710">
    <property type="entry name" value="HAD"/>
    <property type="match status" value="1"/>
</dbReference>
<dbReference type="NCBIfam" id="TIGR00338">
    <property type="entry name" value="serB"/>
    <property type="match status" value="1"/>
</dbReference>
<evidence type="ECO:0000256" key="11">
    <source>
        <dbReference type="ARBA" id="ARBA00031693"/>
    </source>
</evidence>
<keyword evidence="8" id="KW-0378">Hydrolase</keyword>
<evidence type="ECO:0000256" key="1">
    <source>
        <dbReference type="ARBA" id="ARBA00001946"/>
    </source>
</evidence>
<dbReference type="PANTHER" id="PTHR43344:SF2">
    <property type="entry name" value="PHOSPHOSERINE PHOSPHATASE"/>
    <property type="match status" value="1"/>
</dbReference>
<keyword evidence="16" id="KW-1185">Reference proteome</keyword>
<dbReference type="SFLD" id="SFLDS00003">
    <property type="entry name" value="Haloacid_Dehalogenase"/>
    <property type="match status" value="1"/>
</dbReference>
<comment type="catalytic activity">
    <reaction evidence="12">
        <text>O-phospho-L-serine + H2O = L-serine + phosphate</text>
        <dbReference type="Rhea" id="RHEA:21208"/>
        <dbReference type="ChEBI" id="CHEBI:15377"/>
        <dbReference type="ChEBI" id="CHEBI:33384"/>
        <dbReference type="ChEBI" id="CHEBI:43474"/>
        <dbReference type="ChEBI" id="CHEBI:57524"/>
        <dbReference type="EC" id="3.1.3.3"/>
    </reaction>
</comment>
<evidence type="ECO:0000256" key="8">
    <source>
        <dbReference type="ARBA" id="ARBA00022801"/>
    </source>
</evidence>
<organism evidence="15 16">
    <name type="scientific">Succinivibrio dextrinosolvens DSM 3072</name>
    <dbReference type="NCBI Taxonomy" id="1123324"/>
    <lineage>
        <taxon>Bacteria</taxon>
        <taxon>Pseudomonadati</taxon>
        <taxon>Pseudomonadota</taxon>
        <taxon>Gammaproteobacteria</taxon>
        <taxon>Aeromonadales</taxon>
        <taxon>Succinivibrionaceae</taxon>
        <taxon>Succinivibrio</taxon>
    </lineage>
</organism>
<accession>A0A1T4VB51</accession>
<dbReference type="SFLD" id="SFLDG01136">
    <property type="entry name" value="C1.6:_Phosphoserine_Phosphatas"/>
    <property type="match status" value="1"/>
</dbReference>
<reference evidence="16" key="1">
    <citation type="submission" date="2017-02" db="EMBL/GenBank/DDBJ databases">
        <authorList>
            <person name="Varghese N."/>
            <person name="Submissions S."/>
        </authorList>
    </citation>
    <scope>NUCLEOTIDE SEQUENCE [LARGE SCALE GENOMIC DNA]</scope>
    <source>
        <strain evidence="16">DSM 3072</strain>
    </source>
</reference>
<dbReference type="Gene3D" id="3.40.50.1000">
    <property type="entry name" value="HAD superfamily/HAD-like"/>
    <property type="match status" value="1"/>
</dbReference>
<proteinExistence type="inferred from homology"/>
<dbReference type="Proteomes" id="UP000242432">
    <property type="component" value="Unassembled WGS sequence"/>
</dbReference>
<comment type="cofactor">
    <cofactor evidence="1">
        <name>Mg(2+)</name>
        <dbReference type="ChEBI" id="CHEBI:18420"/>
    </cofactor>
</comment>
<dbReference type="GO" id="GO:0036424">
    <property type="term" value="F:L-phosphoserine phosphatase activity"/>
    <property type="evidence" value="ECO:0007669"/>
    <property type="project" value="InterPro"/>
</dbReference>
<dbReference type="GO" id="GO:0000287">
    <property type="term" value="F:magnesium ion binding"/>
    <property type="evidence" value="ECO:0007669"/>
    <property type="project" value="TreeGrafter"/>
</dbReference>
<sequence>MSYVFIVKKADHFNIDAAGEHFEKLSSFKLTKIKSKKLNSHVGGLFSCEASESDVRAKIKKLIEKESLDFDVWCNDSFPTLKRRGEICLDMDMTSVQIEGIDEIARQLGVFGKVSKITEQAMHGGMDFSESLKQRVALLEGGSESVIEDVKKIMVETDGLDVLMNTVSEHNWVKAICSGGFEQLICVLEKKYNLDMVCANSLEIKEGKLTGRVDKRIVDADVKLEGVMELKKRENIDASQIIVLGDGANDLKMIDGAALGIAYHAKPIVQKMAPACINHSDLTAVALLLILNS</sequence>
<dbReference type="GO" id="GO:0006564">
    <property type="term" value="P:L-serine biosynthetic process"/>
    <property type="evidence" value="ECO:0007669"/>
    <property type="project" value="UniProtKB-KW"/>
</dbReference>
<evidence type="ECO:0000313" key="16">
    <source>
        <dbReference type="Proteomes" id="UP000242432"/>
    </source>
</evidence>
<dbReference type="SUPFAM" id="SSF56784">
    <property type="entry name" value="HAD-like"/>
    <property type="match status" value="1"/>
</dbReference>
<dbReference type="InterPro" id="IPR023214">
    <property type="entry name" value="HAD_sf"/>
</dbReference>
<evidence type="ECO:0000256" key="10">
    <source>
        <dbReference type="ARBA" id="ARBA00023299"/>
    </source>
</evidence>
<dbReference type="EMBL" id="FUXX01000017">
    <property type="protein sequence ID" value="SKA62123.1"/>
    <property type="molecule type" value="Genomic_DNA"/>
</dbReference>
<comment type="catalytic activity">
    <reaction evidence="13">
        <text>O-phospho-D-serine + H2O = D-serine + phosphate</text>
        <dbReference type="Rhea" id="RHEA:24873"/>
        <dbReference type="ChEBI" id="CHEBI:15377"/>
        <dbReference type="ChEBI" id="CHEBI:35247"/>
        <dbReference type="ChEBI" id="CHEBI:43474"/>
        <dbReference type="ChEBI" id="CHEBI:58680"/>
        <dbReference type="EC" id="3.1.3.3"/>
    </reaction>
</comment>
<dbReference type="EC" id="3.1.3.3" evidence="4"/>
<protein>
    <recommendedName>
        <fullName evidence="5">Phosphoserine phosphatase</fullName>
        <ecNumber evidence="4">3.1.3.3</ecNumber>
    </recommendedName>
    <alternativeName>
        <fullName evidence="11">O-phosphoserine phosphohydrolase</fullName>
    </alternativeName>
</protein>
<dbReference type="PANTHER" id="PTHR43344">
    <property type="entry name" value="PHOSPHOSERINE PHOSPHATASE"/>
    <property type="match status" value="1"/>
</dbReference>
<keyword evidence="9" id="KW-0460">Magnesium</keyword>
<dbReference type="STRING" id="83771.SAMN02910357_01569"/>
<evidence type="ECO:0000313" key="15">
    <source>
        <dbReference type="EMBL" id="SKA62123.1"/>
    </source>
</evidence>
<evidence type="ECO:0000256" key="6">
    <source>
        <dbReference type="ARBA" id="ARBA00022605"/>
    </source>
</evidence>
<gene>
    <name evidence="15" type="ORF">SAMN02745213_01203</name>
</gene>
<feature type="active site" description="Proton donor" evidence="14">
    <location>
        <position position="92"/>
    </location>
</feature>
<dbReference type="InterPro" id="IPR004469">
    <property type="entry name" value="PSP"/>
</dbReference>
<dbReference type="RefSeq" id="WP_078928690.1">
    <property type="nucleotide sequence ID" value="NZ_FUXX01000017.1"/>
</dbReference>
<evidence type="ECO:0000256" key="13">
    <source>
        <dbReference type="ARBA" id="ARBA00048523"/>
    </source>
</evidence>